<comment type="caution">
    <text evidence="1">The sequence shown here is derived from an EMBL/GenBank/DDBJ whole genome shotgun (WGS) entry which is preliminary data.</text>
</comment>
<gene>
    <name evidence="1" type="ORF">PQU92_07355</name>
</gene>
<dbReference type="RefSeq" id="WP_272747567.1">
    <property type="nucleotide sequence ID" value="NZ_JAQQKX010000004.1"/>
</dbReference>
<evidence type="ECO:0000313" key="2">
    <source>
        <dbReference type="Proteomes" id="UP001214854"/>
    </source>
</evidence>
<keyword evidence="2" id="KW-1185">Reference proteome</keyword>
<organism evidence="1 2">
    <name type="scientific">Asticcacaulis aquaticus</name>
    <dbReference type="NCBI Taxonomy" id="2984212"/>
    <lineage>
        <taxon>Bacteria</taxon>
        <taxon>Pseudomonadati</taxon>
        <taxon>Pseudomonadota</taxon>
        <taxon>Alphaproteobacteria</taxon>
        <taxon>Caulobacterales</taxon>
        <taxon>Caulobacteraceae</taxon>
        <taxon>Asticcacaulis</taxon>
    </lineage>
</organism>
<dbReference type="Proteomes" id="UP001214854">
    <property type="component" value="Unassembled WGS sequence"/>
</dbReference>
<sequence>MPKAKTASTRKRRVKTPASNLYIVQYAEVNGIGMGRLSDGSHYLTQRGLARLCGVQNAHIGTISRDWMLDKPRIQTIKTRLAAVNEERAAAHTILTYQGRRQYCYDVAVCQAILAYYAHDAGRQVQAEAALNTYDGEGLSAYLSHMLDGFTVVPEPEAEPLKFQPVEVVEAPVNEPEHDAVTRMVMAYAQLSFAMAQAYVTWLRTLMQTAAWNRLGLYVPLRGFVGG</sequence>
<name>A0ABT5HSN9_9CAUL</name>
<accession>A0ABT5HSN9</accession>
<evidence type="ECO:0000313" key="1">
    <source>
        <dbReference type="EMBL" id="MDC7683088.1"/>
    </source>
</evidence>
<reference evidence="1 2" key="1">
    <citation type="submission" date="2023-01" db="EMBL/GenBank/DDBJ databases">
        <title>Novel species of the genus Asticcacaulis isolated from rivers.</title>
        <authorList>
            <person name="Lu H."/>
        </authorList>
    </citation>
    <scope>NUCLEOTIDE SEQUENCE [LARGE SCALE GENOMIC DNA]</scope>
    <source>
        <strain evidence="1 2">BYS171W</strain>
    </source>
</reference>
<proteinExistence type="predicted"/>
<protein>
    <submittedName>
        <fullName evidence="1">Uncharacterized protein</fullName>
    </submittedName>
</protein>
<dbReference type="EMBL" id="JAQQKX010000004">
    <property type="protein sequence ID" value="MDC7683088.1"/>
    <property type="molecule type" value="Genomic_DNA"/>
</dbReference>